<keyword evidence="2" id="KW-1185">Reference proteome</keyword>
<organism evidence="1 2">
    <name type="scientific">Solanum verrucosum</name>
    <dbReference type="NCBI Taxonomy" id="315347"/>
    <lineage>
        <taxon>Eukaryota</taxon>
        <taxon>Viridiplantae</taxon>
        <taxon>Streptophyta</taxon>
        <taxon>Embryophyta</taxon>
        <taxon>Tracheophyta</taxon>
        <taxon>Spermatophyta</taxon>
        <taxon>Magnoliopsida</taxon>
        <taxon>eudicotyledons</taxon>
        <taxon>Gunneridae</taxon>
        <taxon>Pentapetalae</taxon>
        <taxon>asterids</taxon>
        <taxon>lamiids</taxon>
        <taxon>Solanales</taxon>
        <taxon>Solanaceae</taxon>
        <taxon>Solanoideae</taxon>
        <taxon>Solaneae</taxon>
        <taxon>Solanum</taxon>
    </lineage>
</organism>
<dbReference type="AlphaFoldDB" id="A0AAF0R6I6"/>
<evidence type="ECO:0000313" key="2">
    <source>
        <dbReference type="Proteomes" id="UP001234989"/>
    </source>
</evidence>
<gene>
    <name evidence="1" type="ORF">MTR67_028157</name>
</gene>
<protein>
    <submittedName>
        <fullName evidence="1">Uncharacterized protein</fullName>
    </submittedName>
</protein>
<name>A0AAF0R6I6_SOLVR</name>
<accession>A0AAF0R6I6</accession>
<proteinExistence type="predicted"/>
<sequence length="49" mass="5855">MIFRKGDEAIAQRVMETIQHFSETTDLVANMTNPTFFLQEWMMRQKMNS</sequence>
<dbReference type="Proteomes" id="UP001234989">
    <property type="component" value="Chromosome 6"/>
</dbReference>
<reference evidence="1" key="1">
    <citation type="submission" date="2023-08" db="EMBL/GenBank/DDBJ databases">
        <title>A de novo genome assembly of Solanum verrucosum Schlechtendal, a Mexican diploid species geographically isolated from the other diploid A-genome species in potato relatives.</title>
        <authorList>
            <person name="Hosaka K."/>
        </authorList>
    </citation>
    <scope>NUCLEOTIDE SEQUENCE</scope>
    <source>
        <tissue evidence="1">Young leaves</tissue>
    </source>
</reference>
<evidence type="ECO:0000313" key="1">
    <source>
        <dbReference type="EMBL" id="WMV34772.1"/>
    </source>
</evidence>
<dbReference type="EMBL" id="CP133617">
    <property type="protein sequence ID" value="WMV34772.1"/>
    <property type="molecule type" value="Genomic_DNA"/>
</dbReference>